<feature type="coiled-coil region" evidence="1">
    <location>
        <begin position="85"/>
        <end position="133"/>
    </location>
</feature>
<dbReference type="AlphaFoldDB" id="W8K0L9"/>
<dbReference type="PATRIC" id="fig|1229831.3.peg.579"/>
<evidence type="ECO:0000313" key="4">
    <source>
        <dbReference type="Proteomes" id="UP000019433"/>
    </source>
</evidence>
<dbReference type="HOGENOM" id="CLU_1583580_0_0_0"/>
<dbReference type="KEGG" id="cav:M832_05690"/>
<evidence type="ECO:0000256" key="1">
    <source>
        <dbReference type="SAM" id="Coils"/>
    </source>
</evidence>
<keyword evidence="2" id="KW-0472">Membrane</keyword>
<dbReference type="EMBL" id="CP006571">
    <property type="protein sequence ID" value="AHK63432.1"/>
    <property type="molecule type" value="Genomic_DNA"/>
</dbReference>
<protein>
    <submittedName>
        <fullName evidence="3">Uncharacterized protein</fullName>
    </submittedName>
</protein>
<gene>
    <name evidence="3" type="ORF">M832_05690</name>
</gene>
<organism evidence="3 4">
    <name type="scientific">Chlamydia avium 10DC88</name>
    <dbReference type="NCBI Taxonomy" id="1229831"/>
    <lineage>
        <taxon>Bacteria</taxon>
        <taxon>Pseudomonadati</taxon>
        <taxon>Chlamydiota</taxon>
        <taxon>Chlamydiia</taxon>
        <taxon>Chlamydiales</taxon>
        <taxon>Chlamydiaceae</taxon>
        <taxon>Chlamydia/Chlamydophila group</taxon>
        <taxon>Chlamydia</taxon>
    </lineage>
</organism>
<proteinExistence type="predicted"/>
<sequence length="168" mass="19160">MNIFPACLEHMISPCITNSKHHCFVAYTISVIVAGILSLVINIISLFVTTQVSLGYLILNALISFVLIVLGIHFLISQSNALRNYVRAQDEAVKLSNHIQCLDKQILGYQDQVTQLEDKVRHLDKSIDALKQENTFCKNNYLAELDSRDAYEFYIQDLTRKLQEMILL</sequence>
<keyword evidence="2" id="KW-0812">Transmembrane</keyword>
<keyword evidence="1" id="KW-0175">Coiled coil</keyword>
<feature type="transmembrane region" description="Helical" evidence="2">
    <location>
        <begin position="24"/>
        <end position="48"/>
    </location>
</feature>
<dbReference type="STRING" id="1229831.M832_05690"/>
<evidence type="ECO:0000256" key="2">
    <source>
        <dbReference type="SAM" id="Phobius"/>
    </source>
</evidence>
<name>W8K0L9_9CHLA</name>
<accession>W8K0L9</accession>
<evidence type="ECO:0000313" key="3">
    <source>
        <dbReference type="EMBL" id="AHK63432.1"/>
    </source>
</evidence>
<dbReference type="Proteomes" id="UP000019433">
    <property type="component" value="Chromosome"/>
</dbReference>
<reference evidence="3 4" key="1">
    <citation type="journal article" date="2014" name="Syst. Appl. Microbiol.">
        <title>Evidence for the existence of two new members of the family Chlamydiaceae and proposal of Chlamydia avium sp. nov. and Chlamydia gallinacea sp. nov.</title>
        <authorList>
            <person name="Sachse K."/>
            <person name="Laroucau K."/>
            <person name="Riege K."/>
            <person name="Wehner S."/>
            <person name="Dilcher M."/>
            <person name="Creasy H.H."/>
            <person name="Weidmann M."/>
            <person name="Myers G."/>
            <person name="Vorimore F."/>
            <person name="Vicari N."/>
            <person name="Magnino S."/>
            <person name="Liebler-Tenorio E."/>
            <person name="Ruettger A."/>
            <person name="Bavoil P.M."/>
            <person name="Hufert F.T."/>
            <person name="Rossello-Mora R."/>
            <person name="Marz M."/>
        </authorList>
    </citation>
    <scope>NUCLEOTIDE SEQUENCE [LARGE SCALE GENOMIC DNA]</scope>
    <source>
        <strain evidence="3 4">10DC88</strain>
    </source>
</reference>
<feature type="transmembrane region" description="Helical" evidence="2">
    <location>
        <begin position="54"/>
        <end position="76"/>
    </location>
</feature>
<dbReference type="RefSeq" id="WP_038500754.1">
    <property type="nucleotide sequence ID" value="NZ_CP006571.1"/>
</dbReference>
<keyword evidence="2" id="KW-1133">Transmembrane helix</keyword>